<comment type="miscellaneous">
    <text evidence="8">The reaction proceeds by a bi uni uni bi ping pong mechanism.</text>
</comment>
<dbReference type="GO" id="GO:0005524">
    <property type="term" value="F:ATP binding"/>
    <property type="evidence" value="ECO:0007669"/>
    <property type="project" value="UniProtKB-KW"/>
</dbReference>
<comment type="subcellular location">
    <subcellularLocation>
        <location evidence="8">Cytoplasm</location>
    </subcellularLocation>
</comment>
<dbReference type="UniPathway" id="UPA00028">
    <property type="reaction ID" value="UER00005"/>
</dbReference>
<evidence type="ECO:0000256" key="2">
    <source>
        <dbReference type="ARBA" id="ARBA00009256"/>
    </source>
</evidence>
<dbReference type="Proteomes" id="UP000092565">
    <property type="component" value="Chromosome"/>
</dbReference>
<dbReference type="Pfam" id="PF02569">
    <property type="entry name" value="Pantoate_ligase"/>
    <property type="match status" value="1"/>
</dbReference>
<comment type="similarity">
    <text evidence="2 8">Belongs to the pantothenate synthetase family.</text>
</comment>
<dbReference type="SUPFAM" id="SSF52374">
    <property type="entry name" value="Nucleotidylyl transferase"/>
    <property type="match status" value="1"/>
</dbReference>
<dbReference type="InterPro" id="IPR014729">
    <property type="entry name" value="Rossmann-like_a/b/a_fold"/>
</dbReference>
<dbReference type="EMBL" id="JARCJK010000004">
    <property type="protein sequence ID" value="MDE4166053.1"/>
    <property type="molecule type" value="Genomic_DNA"/>
</dbReference>
<dbReference type="InterPro" id="IPR003721">
    <property type="entry name" value="Pantoate_ligase"/>
</dbReference>
<evidence type="ECO:0000256" key="3">
    <source>
        <dbReference type="ARBA" id="ARBA00022598"/>
    </source>
</evidence>
<evidence type="ECO:0000256" key="5">
    <source>
        <dbReference type="ARBA" id="ARBA00022741"/>
    </source>
</evidence>
<proteinExistence type="inferred from homology"/>
<dbReference type="GO" id="GO:0015940">
    <property type="term" value="P:pantothenate biosynthetic process"/>
    <property type="evidence" value="ECO:0007669"/>
    <property type="project" value="UniProtKB-UniRule"/>
</dbReference>
<comment type="pathway">
    <text evidence="1 8">Cofactor biosynthesis; (R)-pantothenate biosynthesis; (R)-pantothenate from (R)-pantoate and beta-alanine: step 1/1.</text>
</comment>
<dbReference type="Gene3D" id="3.40.50.620">
    <property type="entry name" value="HUPs"/>
    <property type="match status" value="1"/>
</dbReference>
<feature type="binding site" evidence="8">
    <location>
        <position position="63"/>
    </location>
    <ligand>
        <name>(R)-pantoate</name>
        <dbReference type="ChEBI" id="CHEBI:15980"/>
    </ligand>
</feature>
<keyword evidence="5 8" id="KW-0547">Nucleotide-binding</keyword>
<keyword evidence="6 8" id="KW-0067">ATP-binding</keyword>
<dbReference type="InterPro" id="IPR042176">
    <property type="entry name" value="Pantoate_ligase_C"/>
</dbReference>
<dbReference type="NCBIfam" id="TIGR00018">
    <property type="entry name" value="panC"/>
    <property type="match status" value="1"/>
</dbReference>
<feature type="binding site" evidence="8">
    <location>
        <begin position="149"/>
        <end position="152"/>
    </location>
    <ligand>
        <name>ATP</name>
        <dbReference type="ChEBI" id="CHEBI:30616"/>
    </ligand>
</feature>
<gene>
    <name evidence="8 9" type="primary">panC</name>
    <name evidence="9" type="ORF">JL2886_02498</name>
    <name evidence="10" type="ORF">PXK24_10135</name>
</gene>
<evidence type="ECO:0000256" key="6">
    <source>
        <dbReference type="ARBA" id="ARBA00022840"/>
    </source>
</evidence>
<evidence type="ECO:0000256" key="7">
    <source>
        <dbReference type="ARBA" id="ARBA00048258"/>
    </source>
</evidence>
<dbReference type="Gene3D" id="3.30.1300.10">
    <property type="entry name" value="Pantoate-beta-alanine ligase, C-terminal domain"/>
    <property type="match status" value="1"/>
</dbReference>
<dbReference type="AlphaFoldDB" id="A0A1B0ZT63"/>
<keyword evidence="8" id="KW-0963">Cytoplasm</keyword>
<dbReference type="GO" id="GO:0004592">
    <property type="term" value="F:pantoate-beta-alanine ligase activity"/>
    <property type="evidence" value="ECO:0007669"/>
    <property type="project" value="UniProtKB-UniRule"/>
</dbReference>
<dbReference type="InterPro" id="IPR004821">
    <property type="entry name" value="Cyt_trans-like"/>
</dbReference>
<dbReference type="PANTHER" id="PTHR21299">
    <property type="entry name" value="CYTIDYLATE KINASE/PANTOATE-BETA-ALANINE LIGASE"/>
    <property type="match status" value="1"/>
</dbReference>
<comment type="subunit">
    <text evidence="8">Homodimer.</text>
</comment>
<evidence type="ECO:0000313" key="11">
    <source>
        <dbReference type="Proteomes" id="UP000092565"/>
    </source>
</evidence>
<protein>
    <recommendedName>
        <fullName evidence="8">Pantothenate synthetase</fullName>
        <shortName evidence="8">PS</shortName>
        <ecNumber evidence="8">6.3.2.1</ecNumber>
    </recommendedName>
    <alternativeName>
        <fullName evidence="8">Pantoate--beta-alanine ligase</fullName>
    </alternativeName>
    <alternativeName>
        <fullName evidence="8">Pantoate-activating enzyme</fullName>
    </alternativeName>
</protein>
<dbReference type="EC" id="6.3.2.1" evidence="8"/>
<feature type="binding site" evidence="8">
    <location>
        <position position="155"/>
    </location>
    <ligand>
        <name>(R)-pantoate</name>
        <dbReference type="ChEBI" id="CHEBI:15980"/>
    </ligand>
</feature>
<feature type="binding site" evidence="8">
    <location>
        <position position="178"/>
    </location>
    <ligand>
        <name>ATP</name>
        <dbReference type="ChEBI" id="CHEBI:30616"/>
    </ligand>
</feature>
<dbReference type="PATRIC" id="fig|60890.4.peg.2425"/>
<dbReference type="OrthoDB" id="9773087at2"/>
<dbReference type="CDD" id="cd00560">
    <property type="entry name" value="PanC"/>
    <property type="match status" value="1"/>
</dbReference>
<feature type="active site" description="Proton donor" evidence="8">
    <location>
        <position position="39"/>
    </location>
</feature>
<dbReference type="EMBL" id="CP015124">
    <property type="protein sequence ID" value="ANP37387.1"/>
    <property type="molecule type" value="Genomic_DNA"/>
</dbReference>
<name>A0A1B0ZT63_9RHOB</name>
<keyword evidence="4 8" id="KW-0566">Pantothenate biosynthesis</keyword>
<reference evidence="10 12" key="2">
    <citation type="submission" date="2023-02" db="EMBL/GenBank/DDBJ databases">
        <title>Population genomics of bacteria associated with diatom.</title>
        <authorList>
            <person name="Xie J."/>
            <person name="Wang H."/>
        </authorList>
    </citation>
    <scope>NUCLEOTIDE SEQUENCE [LARGE SCALE GENOMIC DNA]</scope>
    <source>
        <strain evidence="10 12">PT47_8</strain>
    </source>
</reference>
<organism evidence="9 11">
    <name type="scientific">Phaeobacter gallaeciensis</name>
    <dbReference type="NCBI Taxonomy" id="60890"/>
    <lineage>
        <taxon>Bacteria</taxon>
        <taxon>Pseudomonadati</taxon>
        <taxon>Pseudomonadota</taxon>
        <taxon>Alphaproteobacteria</taxon>
        <taxon>Rhodobacterales</taxon>
        <taxon>Roseobacteraceae</taxon>
        <taxon>Phaeobacter</taxon>
    </lineage>
</organism>
<dbReference type="RefSeq" id="WP_065272219.1">
    <property type="nucleotide sequence ID" value="NZ_CP015124.1"/>
</dbReference>
<evidence type="ECO:0000313" key="10">
    <source>
        <dbReference type="EMBL" id="MDE4166053.1"/>
    </source>
</evidence>
<dbReference type="HAMAP" id="MF_00158">
    <property type="entry name" value="PanC"/>
    <property type="match status" value="1"/>
</dbReference>
<evidence type="ECO:0000256" key="1">
    <source>
        <dbReference type="ARBA" id="ARBA00004990"/>
    </source>
</evidence>
<evidence type="ECO:0000313" key="9">
    <source>
        <dbReference type="EMBL" id="ANP37387.1"/>
    </source>
</evidence>
<evidence type="ECO:0000256" key="4">
    <source>
        <dbReference type="ARBA" id="ARBA00022655"/>
    </source>
</evidence>
<keyword evidence="11" id="KW-1185">Reference proteome</keyword>
<evidence type="ECO:0000313" key="12">
    <source>
        <dbReference type="Proteomes" id="UP001218364"/>
    </source>
</evidence>
<sequence length="285" mass="31098">MTVPILRRLADLRAQHATWIRAGEVVGVVPTMGALHAGHLSLVEAAKATCDRVIVTIFVNPRQFNSPEDLAKYPRTERADAEKLAPFDVDVVYVPDPDQIYPDGYATSVSVEGITDVLEGTFRPGHFDGVATVVAKLFLQTGAHKAFFGEKDFQQLMVVRRMARDLDIPIEVVGCPTVREDSGLAMSSRNMRLSVEALEKAGRLYPIMTGCADRLAAGETFDQIEPEARAALQAAGFGEVEYLDLRCADTLAPLQTPTRPARLLVAAWLDGVRLIDNIAVPQLSD</sequence>
<feature type="binding site" evidence="8">
    <location>
        <position position="63"/>
    </location>
    <ligand>
        <name>beta-alanine</name>
        <dbReference type="ChEBI" id="CHEBI:57966"/>
    </ligand>
</feature>
<feature type="binding site" evidence="8">
    <location>
        <begin position="32"/>
        <end position="39"/>
    </location>
    <ligand>
        <name>ATP</name>
        <dbReference type="ChEBI" id="CHEBI:30616"/>
    </ligand>
</feature>
<dbReference type="GO" id="GO:0005829">
    <property type="term" value="C:cytosol"/>
    <property type="evidence" value="ECO:0007669"/>
    <property type="project" value="TreeGrafter"/>
</dbReference>
<reference evidence="9 11" key="1">
    <citation type="submission" date="2016-04" db="EMBL/GenBank/DDBJ databases">
        <authorList>
            <person name="Evans L.H."/>
            <person name="Alamgir A."/>
            <person name="Owens N."/>
            <person name="Weber N.D."/>
            <person name="Virtaneva K."/>
            <person name="Barbian K."/>
            <person name="Babar A."/>
            <person name="Rosenke K."/>
        </authorList>
    </citation>
    <scope>NUCLEOTIDE SEQUENCE [LARGE SCALE GENOMIC DNA]</scope>
    <source>
        <strain evidence="9 11">JL2886</strain>
    </source>
</reference>
<evidence type="ECO:0000256" key="8">
    <source>
        <dbReference type="HAMAP-Rule" id="MF_00158"/>
    </source>
</evidence>
<comment type="catalytic activity">
    <reaction evidence="7 8">
        <text>(R)-pantoate + beta-alanine + ATP = (R)-pantothenate + AMP + diphosphate + H(+)</text>
        <dbReference type="Rhea" id="RHEA:10912"/>
        <dbReference type="ChEBI" id="CHEBI:15378"/>
        <dbReference type="ChEBI" id="CHEBI:15980"/>
        <dbReference type="ChEBI" id="CHEBI:29032"/>
        <dbReference type="ChEBI" id="CHEBI:30616"/>
        <dbReference type="ChEBI" id="CHEBI:33019"/>
        <dbReference type="ChEBI" id="CHEBI:57966"/>
        <dbReference type="ChEBI" id="CHEBI:456215"/>
        <dbReference type="EC" id="6.3.2.1"/>
    </reaction>
</comment>
<dbReference type="Proteomes" id="UP001218364">
    <property type="component" value="Unassembled WGS sequence"/>
</dbReference>
<comment type="function">
    <text evidence="8">Catalyzes the condensation of pantoate with beta-alanine in an ATP-dependent reaction via a pantoyl-adenylate intermediate.</text>
</comment>
<dbReference type="NCBIfam" id="TIGR00125">
    <property type="entry name" value="cyt_tran_rel"/>
    <property type="match status" value="1"/>
</dbReference>
<dbReference type="PANTHER" id="PTHR21299:SF1">
    <property type="entry name" value="PANTOATE--BETA-ALANINE LIGASE"/>
    <property type="match status" value="1"/>
</dbReference>
<keyword evidence="3 8" id="KW-0436">Ligase</keyword>
<accession>A0A1B0ZT63</accession>
<feature type="binding site" evidence="8">
    <location>
        <begin position="186"/>
        <end position="189"/>
    </location>
    <ligand>
        <name>ATP</name>
        <dbReference type="ChEBI" id="CHEBI:30616"/>
    </ligand>
</feature>